<dbReference type="GO" id="GO:0050660">
    <property type="term" value="F:flavin adenine dinucleotide binding"/>
    <property type="evidence" value="ECO:0007669"/>
    <property type="project" value="InterPro"/>
</dbReference>
<dbReference type="PANTHER" id="PTHR43884">
    <property type="entry name" value="ACYL-COA DEHYDROGENASE"/>
    <property type="match status" value="1"/>
</dbReference>
<reference evidence="17" key="1">
    <citation type="submission" date="2020-12" db="EMBL/GenBank/DDBJ databases">
        <authorList>
            <person name="Huq M.A."/>
        </authorList>
    </citation>
    <scope>NUCLEOTIDE SEQUENCE</scope>
    <source>
        <strain evidence="17">MAHUQ-46</strain>
    </source>
</reference>
<dbReference type="InterPro" id="IPR046373">
    <property type="entry name" value="Acyl-CoA_Oxase/DH_mid-dom_sf"/>
</dbReference>
<evidence type="ECO:0000259" key="14">
    <source>
        <dbReference type="Pfam" id="PF02770"/>
    </source>
</evidence>
<dbReference type="AlphaFoldDB" id="A0A934MPL6"/>
<sequence>MAVSKITYSVGDNPGALGLALELGELVKDLRLHGIQFESAASADTLSEEAQGQDTNTESYSVVYGEAATLLPLLDANPDYKIVGISQLDLHGLVLVSRDSSLHSKGELKGARIGLPQGDSSLVKLWRQETVEQIGTLLQGANVSISELNWVDIPVVNGESTDGTAVIRALINALLRSEVDAVYGDGLHAWQALPFTKVLEDGASSESAPRSARLVAGLAVSGALLRDSHEIVSRILAHIRLAAQWADRHREEADSLLSSQIGLPQNLLGSVLTSNLSNQLDLDLTPARIKAWTKVRGSLAAEGLTFGIGSEETYIDRSVQDSAEEMLVANRLELPQFGRVSRYAQQDVPASYFEDRPKAHIIASDEEAIEAARTFADSIKASASGRDRHRILPFDELRKLSESGLNGLLVPKQYGGPGVSTAALIETFKMISEADASIGQISQNHHIFVKVLEVSGTEEQKTFFFDQILQGAQFGNALSERGNKSYFDYSTKLTLDEEGKYRLSGHKYYSTGALYSAWIPVFAKWGEEGLATILVPRKAEGVTIVDDWSGIGQRTTASGSVVLRNVEISPENILSFGRRVQDAPQYIGSLGQIMHVAVDVGISSAALKDAVKFVREKTRSSSAQYEQAHDEPYLIKRFGELGVKQHAAEALLDKAAFYIDKAIEQLNEDSAAQASIWVASAKAFATETAIEITNALFEVAGTASMDEKYNLDRHWRNARIHTLHDPVRWKYHHIGNWVLKDVRPPNLLTL</sequence>
<dbReference type="Pfam" id="PF02770">
    <property type="entry name" value="Acyl-CoA_dh_M"/>
    <property type="match status" value="1"/>
</dbReference>
<evidence type="ECO:0000256" key="3">
    <source>
        <dbReference type="ARBA" id="ARBA00022643"/>
    </source>
</evidence>
<dbReference type="GO" id="GO:0006552">
    <property type="term" value="P:L-leucine catabolic process"/>
    <property type="evidence" value="ECO:0007669"/>
    <property type="project" value="TreeGrafter"/>
</dbReference>
<evidence type="ECO:0000256" key="13">
    <source>
        <dbReference type="ARBA" id="ARBA00049456"/>
    </source>
</evidence>
<keyword evidence="5 17" id="KW-0560">Oxidoreductase</keyword>
<comment type="pathway">
    <text evidence="7">Sulfur metabolism; dibenzothiophene degradation.</text>
</comment>
<dbReference type="Gene3D" id="3.40.190.10">
    <property type="entry name" value="Periplasmic binding protein-like II"/>
    <property type="match status" value="1"/>
</dbReference>
<comment type="subcellular location">
    <subcellularLocation>
        <location evidence="1">Cytoplasm</location>
    </subcellularLocation>
</comment>
<feature type="domain" description="Acyl-CoA oxidase/dehydrogenase middle" evidence="14">
    <location>
        <begin position="489"/>
        <end position="566"/>
    </location>
</feature>
<dbReference type="GO" id="GO:0008470">
    <property type="term" value="F:3-methylbutanoyl-CoA dehydrogenase activity"/>
    <property type="evidence" value="ECO:0007669"/>
    <property type="project" value="TreeGrafter"/>
</dbReference>
<dbReference type="InterPro" id="IPR036250">
    <property type="entry name" value="AcylCo_DH-like_C"/>
</dbReference>
<keyword evidence="2" id="KW-0285">Flavoprotein</keyword>
<evidence type="ECO:0000256" key="2">
    <source>
        <dbReference type="ARBA" id="ARBA00022630"/>
    </source>
</evidence>
<keyword evidence="4" id="KW-0547">Nucleotide-binding</keyword>
<dbReference type="InterPro" id="IPR037069">
    <property type="entry name" value="AcylCoA_DH/ox_N_sf"/>
</dbReference>
<evidence type="ECO:0000256" key="9">
    <source>
        <dbReference type="ARBA" id="ARBA00034328"/>
    </source>
</evidence>
<dbReference type="Gene3D" id="1.20.140.10">
    <property type="entry name" value="Butyryl-CoA Dehydrogenase, subunit A, domain 3"/>
    <property type="match status" value="1"/>
</dbReference>
<dbReference type="InterPro" id="IPR013107">
    <property type="entry name" value="Acyl-CoA_DH_C"/>
</dbReference>
<feature type="domain" description="Acyl-CoA dehydrogenase/oxidase N-terminal" evidence="15">
    <location>
        <begin position="366"/>
        <end position="471"/>
    </location>
</feature>
<evidence type="ECO:0000256" key="10">
    <source>
        <dbReference type="ARBA" id="ARBA00034345"/>
    </source>
</evidence>
<dbReference type="SUPFAM" id="SSF56645">
    <property type="entry name" value="Acyl-CoA dehydrogenase NM domain-like"/>
    <property type="match status" value="1"/>
</dbReference>
<feature type="domain" description="Acyl-CoA dehydrogenase C-terminal" evidence="16">
    <location>
        <begin position="593"/>
        <end position="725"/>
    </location>
</feature>
<dbReference type="SUPFAM" id="SSF47203">
    <property type="entry name" value="Acyl-CoA dehydrogenase C-terminal domain-like"/>
    <property type="match status" value="1"/>
</dbReference>
<dbReference type="RefSeq" id="WP_199018088.1">
    <property type="nucleotide sequence ID" value="NZ_JAELUP010000010.1"/>
</dbReference>
<comment type="catalytic activity">
    <reaction evidence="12">
        <text>dibenzothiophene 5-oxide + FMNH2 + O2 = dibenzothiophene 5,5-dioxide + FMN + H2O + H(+)</text>
        <dbReference type="Rhea" id="RHEA:49080"/>
        <dbReference type="ChEBI" id="CHEBI:15377"/>
        <dbReference type="ChEBI" id="CHEBI:15378"/>
        <dbReference type="ChEBI" id="CHEBI:15379"/>
        <dbReference type="ChEBI" id="CHEBI:23683"/>
        <dbReference type="ChEBI" id="CHEBI:57618"/>
        <dbReference type="ChEBI" id="CHEBI:58210"/>
        <dbReference type="ChEBI" id="CHEBI:90356"/>
    </reaction>
</comment>
<evidence type="ECO:0000256" key="1">
    <source>
        <dbReference type="ARBA" id="ARBA00004496"/>
    </source>
</evidence>
<evidence type="ECO:0000256" key="11">
    <source>
        <dbReference type="ARBA" id="ARBA00047859"/>
    </source>
</evidence>
<dbReference type="EC" id="1.14.14.21" evidence="9"/>
<keyword evidence="3" id="KW-0288">FMN</keyword>
<dbReference type="Pfam" id="PF08028">
    <property type="entry name" value="Acyl-CoA_dh_2"/>
    <property type="match status" value="1"/>
</dbReference>
<dbReference type="EMBL" id="JAELUP010000010">
    <property type="protein sequence ID" value="MBJ6360534.1"/>
    <property type="molecule type" value="Genomic_DNA"/>
</dbReference>
<evidence type="ECO:0000256" key="6">
    <source>
        <dbReference type="ARBA" id="ARBA00023033"/>
    </source>
</evidence>
<evidence type="ECO:0000256" key="7">
    <source>
        <dbReference type="ARBA" id="ARBA00034307"/>
    </source>
</evidence>
<keyword evidence="6" id="KW-0503">Monooxygenase</keyword>
<keyword evidence="18" id="KW-1185">Reference proteome</keyword>
<dbReference type="Gene3D" id="1.10.540.10">
    <property type="entry name" value="Acyl-CoA dehydrogenase/oxidase, N-terminal domain"/>
    <property type="match status" value="1"/>
</dbReference>
<comment type="caution">
    <text evidence="17">The sequence shown here is derived from an EMBL/GenBank/DDBJ whole genome shotgun (WGS) entry which is preliminary data.</text>
</comment>
<evidence type="ECO:0000313" key="17">
    <source>
        <dbReference type="EMBL" id="MBJ6360534.1"/>
    </source>
</evidence>
<gene>
    <name evidence="17" type="ORF">JFN88_04240</name>
</gene>
<evidence type="ECO:0000256" key="8">
    <source>
        <dbReference type="ARBA" id="ARBA00034317"/>
    </source>
</evidence>
<dbReference type="InterPro" id="IPR013786">
    <property type="entry name" value="AcylCoA_DH/ox_N"/>
</dbReference>
<dbReference type="NCBIfam" id="TIGR04022">
    <property type="entry name" value="sulfur_SfnB"/>
    <property type="match status" value="1"/>
</dbReference>
<dbReference type="PANTHER" id="PTHR43884:SF12">
    <property type="entry name" value="ISOVALERYL-COA DEHYDROGENASE, MITOCHONDRIAL-RELATED"/>
    <property type="match status" value="1"/>
</dbReference>
<dbReference type="Gene3D" id="3.40.190.270">
    <property type="match status" value="1"/>
</dbReference>
<evidence type="ECO:0000256" key="4">
    <source>
        <dbReference type="ARBA" id="ARBA00022741"/>
    </source>
</evidence>
<dbReference type="Pfam" id="PF02771">
    <property type="entry name" value="Acyl-CoA_dh_N"/>
    <property type="match status" value="1"/>
</dbReference>
<evidence type="ECO:0000256" key="5">
    <source>
        <dbReference type="ARBA" id="ARBA00023002"/>
    </source>
</evidence>
<dbReference type="SUPFAM" id="SSF53850">
    <property type="entry name" value="Periplasmic binding protein-like II"/>
    <property type="match status" value="1"/>
</dbReference>
<dbReference type="InterPro" id="IPR023922">
    <property type="entry name" value="S04_starv_induced_SfnB"/>
</dbReference>
<evidence type="ECO:0000259" key="16">
    <source>
        <dbReference type="Pfam" id="PF08028"/>
    </source>
</evidence>
<dbReference type="Gene3D" id="2.40.110.10">
    <property type="entry name" value="Butyryl-CoA Dehydrogenase, subunit A, domain 2"/>
    <property type="match status" value="1"/>
</dbReference>
<evidence type="ECO:0000256" key="12">
    <source>
        <dbReference type="ARBA" id="ARBA00048445"/>
    </source>
</evidence>
<proteinExistence type="inferred from homology"/>
<protein>
    <recommendedName>
        <fullName evidence="10">Dibenzothiophene monooxygenase</fullName>
        <ecNumber evidence="9">1.14.14.21</ecNumber>
    </recommendedName>
</protein>
<evidence type="ECO:0000259" key="15">
    <source>
        <dbReference type="Pfam" id="PF02771"/>
    </source>
</evidence>
<dbReference type="Proteomes" id="UP000640274">
    <property type="component" value="Unassembled WGS sequence"/>
</dbReference>
<comment type="similarity">
    <text evidence="8">Belongs to the DszC flavin monooxygenase family.</text>
</comment>
<evidence type="ECO:0000313" key="18">
    <source>
        <dbReference type="Proteomes" id="UP000640274"/>
    </source>
</evidence>
<comment type="catalytic activity">
    <reaction evidence="13">
        <text>dibenzothiophene + 2 FMNH2 + 2 O2 = dibenzothiophene 5,5-dioxide + 2 FMN + 2 H2O + 2 H(+)</text>
        <dbReference type="Rhea" id="RHEA:49072"/>
        <dbReference type="ChEBI" id="CHEBI:15377"/>
        <dbReference type="ChEBI" id="CHEBI:15378"/>
        <dbReference type="ChEBI" id="CHEBI:15379"/>
        <dbReference type="ChEBI" id="CHEBI:23681"/>
        <dbReference type="ChEBI" id="CHEBI:57618"/>
        <dbReference type="ChEBI" id="CHEBI:58210"/>
        <dbReference type="ChEBI" id="CHEBI:90356"/>
        <dbReference type="EC" id="1.14.14.21"/>
    </reaction>
</comment>
<accession>A0A934MPL6</accession>
<dbReference type="GO" id="GO:0005737">
    <property type="term" value="C:cytoplasm"/>
    <property type="evidence" value="ECO:0007669"/>
    <property type="project" value="UniProtKB-SubCell"/>
</dbReference>
<dbReference type="GO" id="GO:0004497">
    <property type="term" value="F:monooxygenase activity"/>
    <property type="evidence" value="ECO:0007669"/>
    <property type="project" value="UniProtKB-KW"/>
</dbReference>
<comment type="catalytic activity">
    <reaction evidence="11">
        <text>dibenzothiophene + FMNH2 + O2 = dibenzothiophene 5-oxide + FMN + H2O + H(+)</text>
        <dbReference type="Rhea" id="RHEA:49076"/>
        <dbReference type="ChEBI" id="CHEBI:15377"/>
        <dbReference type="ChEBI" id="CHEBI:15378"/>
        <dbReference type="ChEBI" id="CHEBI:15379"/>
        <dbReference type="ChEBI" id="CHEBI:23681"/>
        <dbReference type="ChEBI" id="CHEBI:23683"/>
        <dbReference type="ChEBI" id="CHEBI:57618"/>
        <dbReference type="ChEBI" id="CHEBI:58210"/>
    </reaction>
</comment>
<name>A0A934MPL6_9BACL</name>
<dbReference type="InterPro" id="IPR006091">
    <property type="entry name" value="Acyl-CoA_Oxase/DH_mid-dom"/>
</dbReference>
<organism evidence="17 18">
    <name type="scientific">Paenibacillus roseus</name>
    <dbReference type="NCBI Taxonomy" id="2798579"/>
    <lineage>
        <taxon>Bacteria</taxon>
        <taxon>Bacillati</taxon>
        <taxon>Bacillota</taxon>
        <taxon>Bacilli</taxon>
        <taxon>Bacillales</taxon>
        <taxon>Paenibacillaceae</taxon>
        <taxon>Paenibacillus</taxon>
    </lineage>
</organism>
<dbReference type="InterPro" id="IPR009100">
    <property type="entry name" value="AcylCoA_DH/oxidase_NM_dom_sf"/>
</dbReference>